<dbReference type="EMBL" id="BAABHM010000007">
    <property type="protein sequence ID" value="GAA4695401.1"/>
    <property type="molecule type" value="Genomic_DNA"/>
</dbReference>
<dbReference type="RefSeq" id="WP_253870801.1">
    <property type="nucleotide sequence ID" value="NZ_BAABHM010000007.1"/>
</dbReference>
<protein>
    <submittedName>
        <fullName evidence="1">Uncharacterized protein</fullName>
    </submittedName>
</protein>
<organism evidence="1 2">
    <name type="scientific">Promicromonospora umidemergens</name>
    <dbReference type="NCBI Taxonomy" id="629679"/>
    <lineage>
        <taxon>Bacteria</taxon>
        <taxon>Bacillati</taxon>
        <taxon>Actinomycetota</taxon>
        <taxon>Actinomycetes</taxon>
        <taxon>Micrococcales</taxon>
        <taxon>Promicromonosporaceae</taxon>
        <taxon>Promicromonospora</taxon>
    </lineage>
</organism>
<reference evidence="2" key="1">
    <citation type="journal article" date="2019" name="Int. J. Syst. Evol. Microbiol.">
        <title>The Global Catalogue of Microorganisms (GCM) 10K type strain sequencing project: providing services to taxonomists for standard genome sequencing and annotation.</title>
        <authorList>
            <consortium name="The Broad Institute Genomics Platform"/>
            <consortium name="The Broad Institute Genome Sequencing Center for Infectious Disease"/>
            <person name="Wu L."/>
            <person name="Ma J."/>
        </authorList>
    </citation>
    <scope>NUCLEOTIDE SEQUENCE [LARGE SCALE GENOMIC DNA]</scope>
    <source>
        <strain evidence="2">JCM 17975</strain>
    </source>
</reference>
<accession>A0ABP8WVZ3</accession>
<proteinExistence type="predicted"/>
<dbReference type="Proteomes" id="UP001500843">
    <property type="component" value="Unassembled WGS sequence"/>
</dbReference>
<evidence type="ECO:0000313" key="2">
    <source>
        <dbReference type="Proteomes" id="UP001500843"/>
    </source>
</evidence>
<evidence type="ECO:0000313" key="1">
    <source>
        <dbReference type="EMBL" id="GAA4695401.1"/>
    </source>
</evidence>
<gene>
    <name evidence="1" type="ORF">GCM10023198_14120</name>
</gene>
<comment type="caution">
    <text evidence="1">The sequence shown here is derived from an EMBL/GenBank/DDBJ whole genome shotgun (WGS) entry which is preliminary data.</text>
</comment>
<keyword evidence="2" id="KW-1185">Reference proteome</keyword>
<name>A0ABP8WVZ3_9MICO</name>
<sequence>MSTTYYVLDEKHLKVVDADKFVNEGVPVHRIVLANGDVHLVERREIEIEVSGQKDGVLELANGGQWLRSYGSWVYVDSVPYSRTGSFAV</sequence>